<feature type="compositionally biased region" description="Pro residues" evidence="2">
    <location>
        <begin position="7"/>
        <end position="17"/>
    </location>
</feature>
<keyword evidence="5" id="KW-1185">Reference proteome</keyword>
<dbReference type="InterPro" id="IPR018306">
    <property type="entry name" value="Phage_T5_Orf172_DNA-bd"/>
</dbReference>
<evidence type="ECO:0000256" key="1">
    <source>
        <dbReference type="SAM" id="Coils"/>
    </source>
</evidence>
<accession>A0ABP5Z6K5</accession>
<evidence type="ECO:0000259" key="3">
    <source>
        <dbReference type="SMART" id="SM00974"/>
    </source>
</evidence>
<dbReference type="InterPro" id="IPR025280">
    <property type="entry name" value="SNIPE"/>
</dbReference>
<dbReference type="Pfam" id="PF10544">
    <property type="entry name" value="T5orf172"/>
    <property type="match status" value="1"/>
</dbReference>
<protein>
    <recommendedName>
        <fullName evidence="3">Bacteriophage T5 Orf172 DNA-binding domain-containing protein</fullName>
    </recommendedName>
</protein>
<feature type="coiled-coil region" evidence="1">
    <location>
        <begin position="252"/>
        <end position="303"/>
    </location>
</feature>
<evidence type="ECO:0000313" key="5">
    <source>
        <dbReference type="Proteomes" id="UP001500730"/>
    </source>
</evidence>
<name>A0ABP5Z6K5_9MICO</name>
<evidence type="ECO:0000313" key="4">
    <source>
        <dbReference type="EMBL" id="GAA2492334.1"/>
    </source>
</evidence>
<dbReference type="RefSeq" id="WP_425581182.1">
    <property type="nucleotide sequence ID" value="NZ_BAAARE010000014.1"/>
</dbReference>
<sequence>MRFNSPPGWPTPPPGWTPPAGWRPDPSWPDPPEGWQLWLPAEHDDGPLSVPDTKPASAERSVPDPSSDDLVIPSPEGPAVGTSSASAEEIGRLQRRVTQLETALAATAGAADDVVELSDQQVLQDVGIYRYHHPLEDAAAYKDRLREIECRVDEFVKGRRAVLAADMFTFAGSLAKGRRMVWDLSKLMLRAYNSEADSCVRSLRSGNAVTATRRLDKAVAAIEKLGAMMEMRISPDYHALRVAEIELTADYQMKVQEERERAREERELLREQRRAEQELAAERERLEKERAHYASALAALRASGDDAAADELAGRLGQIDAAIEANDYRIANIRAGYVYVISNVGAFGPNVVKIGMTRRLEPRDRVRELGDASVPFTYDIHALFFSDDAITLENELHKEFADRRVNWVNLRREFFFATPEQVRDVLAAKVGGLLEFSSTPEAVEYFQSRGSWPTFD</sequence>
<dbReference type="EMBL" id="BAAARE010000014">
    <property type="protein sequence ID" value="GAA2492334.1"/>
    <property type="molecule type" value="Genomic_DNA"/>
</dbReference>
<feature type="domain" description="Bacteriophage T5 Orf172 DNA-binding" evidence="3">
    <location>
        <begin position="346"/>
        <end position="429"/>
    </location>
</feature>
<keyword evidence="1" id="KW-0175">Coiled coil</keyword>
<comment type="caution">
    <text evidence="4">The sequence shown here is derived from an EMBL/GenBank/DDBJ whole genome shotgun (WGS) entry which is preliminary data.</text>
</comment>
<evidence type="ECO:0000256" key="2">
    <source>
        <dbReference type="SAM" id="MobiDB-lite"/>
    </source>
</evidence>
<feature type="region of interest" description="Disordered" evidence="2">
    <location>
        <begin position="1"/>
        <end position="87"/>
    </location>
</feature>
<proteinExistence type="predicted"/>
<reference evidence="5" key="1">
    <citation type="journal article" date="2019" name="Int. J. Syst. Evol. Microbiol.">
        <title>The Global Catalogue of Microorganisms (GCM) 10K type strain sequencing project: providing services to taxonomists for standard genome sequencing and annotation.</title>
        <authorList>
            <consortium name="The Broad Institute Genomics Platform"/>
            <consortium name="The Broad Institute Genome Sequencing Center for Infectious Disease"/>
            <person name="Wu L."/>
            <person name="Ma J."/>
        </authorList>
    </citation>
    <scope>NUCLEOTIDE SEQUENCE [LARGE SCALE GENOMIC DNA]</scope>
    <source>
        <strain evidence="5">JCM 16259</strain>
    </source>
</reference>
<gene>
    <name evidence="4" type="ORF">GCM10009858_32970</name>
</gene>
<dbReference type="SMART" id="SM00974">
    <property type="entry name" value="T5orf172"/>
    <property type="match status" value="1"/>
</dbReference>
<organism evidence="4 5">
    <name type="scientific">Terrabacter carboxydivorans</name>
    <dbReference type="NCBI Taxonomy" id="619730"/>
    <lineage>
        <taxon>Bacteria</taxon>
        <taxon>Bacillati</taxon>
        <taxon>Actinomycetota</taxon>
        <taxon>Actinomycetes</taxon>
        <taxon>Micrococcales</taxon>
        <taxon>Intrasporangiaceae</taxon>
        <taxon>Terrabacter</taxon>
    </lineage>
</organism>
<dbReference type="Pfam" id="PF13250">
    <property type="entry name" value="SNIPE"/>
    <property type="match status" value="1"/>
</dbReference>
<dbReference type="Proteomes" id="UP001500730">
    <property type="component" value="Unassembled WGS sequence"/>
</dbReference>